<dbReference type="RefSeq" id="WP_144728354.1">
    <property type="nucleotide sequence ID" value="NZ_ML675578.1"/>
</dbReference>
<accession>A0A557SYU4</accession>
<dbReference type="AlphaFoldDB" id="A0A557SYU4"/>
<protein>
    <submittedName>
        <fullName evidence="1">Uncharacterized protein</fullName>
    </submittedName>
</protein>
<dbReference type="Proteomes" id="UP000315289">
    <property type="component" value="Unassembled WGS sequence"/>
</dbReference>
<keyword evidence="2" id="KW-1185">Reference proteome</keyword>
<name>A0A557SYU4_9ARCH</name>
<evidence type="ECO:0000313" key="1">
    <source>
        <dbReference type="EMBL" id="TVP41779.1"/>
    </source>
</evidence>
<comment type="caution">
    <text evidence="1">The sequence shown here is derived from an EMBL/GenBank/DDBJ whole genome shotgun (WGS) entry which is preliminary data.</text>
</comment>
<evidence type="ECO:0000313" key="2">
    <source>
        <dbReference type="Proteomes" id="UP000315289"/>
    </source>
</evidence>
<organism evidence="1 2">
    <name type="scientific">Candidatus Nitrosocosmicus arcticus</name>
    <dbReference type="NCBI Taxonomy" id="2035267"/>
    <lineage>
        <taxon>Archaea</taxon>
        <taxon>Nitrososphaerota</taxon>
        <taxon>Nitrososphaeria</taxon>
        <taxon>Nitrososphaerales</taxon>
        <taxon>Nitrososphaeraceae</taxon>
        <taxon>Candidatus Nitrosocosmicus</taxon>
    </lineage>
</organism>
<proteinExistence type="predicted"/>
<dbReference type="EMBL" id="VOAH01000001">
    <property type="protein sequence ID" value="TVP41779.1"/>
    <property type="molecule type" value="Genomic_DNA"/>
</dbReference>
<dbReference type="OrthoDB" id="13228at2157"/>
<sequence length="85" mass="9877">MNKRKSSANSARDDGEKDADYYLKGHYDNILLVRDNVLKRDIEVTIRGGALFCDYHETQDRQCQHIEFAYSLDEIIKLKKGGKVR</sequence>
<reference evidence="1 2" key="1">
    <citation type="journal article" date="2019" name="Front. Microbiol.">
        <title>Ammonia Oxidation by the Arctic Terrestrial Thaumarchaeote Candidatus Nitrosocosmicus arcticus Is Stimulated by Increasing Temperatures.</title>
        <authorList>
            <person name="Alves R.J.E."/>
            <person name="Kerou M."/>
            <person name="Zappe A."/>
            <person name="Bittner R."/>
            <person name="Abby S.S."/>
            <person name="Schmidt H.A."/>
            <person name="Pfeifer K."/>
            <person name="Schleper C."/>
        </authorList>
    </citation>
    <scope>NUCLEOTIDE SEQUENCE [LARGE SCALE GENOMIC DNA]</scope>
    <source>
        <strain evidence="1 2">Kfb</strain>
    </source>
</reference>
<gene>
    <name evidence="1" type="ORF">NARC_10185</name>
</gene>